<dbReference type="RefSeq" id="WP_338364070.1">
    <property type="nucleotide sequence ID" value="NZ_CAWVOK010000023.1"/>
</dbReference>
<sequence>MDGKQEDYQTKKRFFNRKTKMRTSTTRYKDAVTTDSPEFKSFTEITYSALSKLADKDSDEVDEIADIVTEAEKMLEEMQTSEVKKRFIPSMKSALKGICKENTDIRDRDQILDRLGDQADIASKAKDQYTVALSKGLSNGVKTVDILKSCHADLKALSTAEDFHNAFRAKAVQDSLVFTNGVISNNINSSKKECHENLFPLYATHTHATYIANNAVHSDLDDDNALEVDLYRVRQKHEAELEQTLKQLVESAPDTSKTTATTSADKAKTICMQLRKSTADFMNSEFCWNAKSRLFIRNNIDKVAKCQQIDLAEINFEVSDVFRGVDSMQEARNSLNRECSRIVMKHTKQGDVDKKSVIKFLENTEVVHCVKEFTDFTAKRLQAHASWQIEFLTGKEINHELVADFTYAAVEVEKYNMMHGHESVMHKFFLKSNLYNPKSVDNNEGIAQFASKVFIVSGQQGHLSEAVKMHIEDKEKSGTPTAKNIEDLLHVLDRKHGNLSSRLEPKGEVQFTSEAAKSFTMIDRFMGDFYRSNNHSHRNRPEAAFGSLPVDFRRLQEEIPAEGKSPHRILSGIFVDAQKSIIQRDIASVAHRSRFAEVVTTPFRAGDHQVVDYDELFTLPSKTSYGKLDNPHAAVKPQYAVTLLYENSSAAAAALSDAKHSHTALGPRYFMSVVDGKLYNREVHNFKRNGGYLASEKIKDDDSISQLHSLLSGFHNSLSLAEKEGDSARIADAKKNIEKYNKKLELIKEAPRPKHRTLEKFEHQDISSTCRHVAVQLYNKISSAIPEKKDERLTESIDCSVDEQKSIIKHVEKILKDTELNETLREDIFVRSAGVLHKKFDDLLSDDKYRKAVTNPYLRDQHMWQITQENIRGSRESNRWHKKFSENSPFSKLHRAVNDYACFHDHFSDFLKEEYLKKHSITEVQAVNTVFAGEFFAADLRLINDKHKKLNVITSMEIDDVQNVMDALNNARKKAVLHYKGYCSLPFSDEDRKNFFSNPAKVLEKSKHGWAVCKCAKEGRVENIVQSCTRDVLSENDSKALSKLASSVHDSFSEFSEATEPRASRVIKSIDVLMAEAQSCFYDHLTKQLETPRSIMHLPDRQSIKRVADSWSEVSKRIAYYETRHTVMVRRDFSVEDDESKVANTVLQKSVNNFSRKVIVNISDAKDILGSDFDTDPHLRDISAADMHNNQVVLLMSSDAMLELTPEEYKKLTGETYKAKESFRKIRGNIVEITDSNTSSSKQSGTIILQPVDRMNARKLALNREMTTQDVIDCRSSDQLLEGMDEGSGNLDSKLHYTKNEDVKRSCEDLYVLCGKSLVNDMNELLDKMESDRHSVVFEAEENALAYKRLQEKMQQCTNLMLRFKHFPDENFSQQFTECQQRVLTNFELKDFTNGNSKFQEAMGSNTACTKVFHSVDQLSLNTPADFRFHAARFVGTVDVIVKKQWQLGSIPGIERSVIANSGNIKSLGTETLAEVLDTEYNISKVLPSTQNLGMETEGTEIFQYTPLDVEENNTRVMEARVLGNITYYEGFDEATSVDDFMHQQEEQSLRHGTTLEKGIIQQKKQYLSATGCSKAKFASRNYFSDDVDADVGGSSQTIKVQVHNDNKEKIPQTLMNAKRADAAVAKKVAVTAV</sequence>
<feature type="coiled-coil region" evidence="1">
    <location>
        <begin position="723"/>
        <end position="750"/>
    </location>
</feature>
<keyword evidence="1" id="KW-0175">Coiled coil</keyword>
<dbReference type="Proteomes" id="UP001314181">
    <property type="component" value="Unassembled WGS sequence"/>
</dbReference>
<comment type="caution">
    <text evidence="2">The sequence shown here is derived from an EMBL/GenBank/DDBJ whole genome shotgun (WGS) entry which is preliminary data.</text>
</comment>
<evidence type="ECO:0000313" key="2">
    <source>
        <dbReference type="EMBL" id="CAK8163092.1"/>
    </source>
</evidence>
<reference evidence="2 3" key="1">
    <citation type="submission" date="2024-01" db="EMBL/GenBank/DDBJ databases">
        <authorList>
            <person name="Kunselman E."/>
        </authorList>
    </citation>
    <scope>NUCLEOTIDE SEQUENCE [LARGE SCALE GENOMIC DNA]</scope>
    <source>
        <strain evidence="2">2 abalone samples</strain>
    </source>
</reference>
<dbReference type="EMBL" id="CAWVOK010000023">
    <property type="protein sequence ID" value="CAK8163092.1"/>
    <property type="molecule type" value="Genomic_DNA"/>
</dbReference>
<evidence type="ECO:0000313" key="3">
    <source>
        <dbReference type="Proteomes" id="UP001314181"/>
    </source>
</evidence>
<name>A0ABM9N898_9RICK</name>
<accession>A0ABM9N898</accession>
<organism evidence="2 3">
    <name type="scientific">Candidatus Xenohaliotis californiensis</name>
    <dbReference type="NCBI Taxonomy" id="84677"/>
    <lineage>
        <taxon>Bacteria</taxon>
        <taxon>Pseudomonadati</taxon>
        <taxon>Pseudomonadota</taxon>
        <taxon>Alphaproteobacteria</taxon>
        <taxon>Rickettsiales</taxon>
        <taxon>Anaplasmataceae</taxon>
        <taxon>Candidatus Xenohaliotis</taxon>
    </lineage>
</organism>
<protein>
    <submittedName>
        <fullName evidence="2">Uncharacterized protein</fullName>
    </submittedName>
</protein>
<gene>
    <name evidence="2" type="ORF">CAXC1_300001</name>
</gene>
<proteinExistence type="predicted"/>
<evidence type="ECO:0000256" key="1">
    <source>
        <dbReference type="SAM" id="Coils"/>
    </source>
</evidence>
<keyword evidence="3" id="KW-1185">Reference proteome</keyword>